<gene>
    <name evidence="1" type="ORF">ATPR_3074</name>
</gene>
<evidence type="ECO:0000313" key="1">
    <source>
        <dbReference type="EMBL" id="GAA10070.1"/>
    </source>
</evidence>
<accession>F7VI75</accession>
<name>F7VI75_9PROT</name>
<comment type="caution">
    <text evidence="1">The sequence shown here is derived from an EMBL/GenBank/DDBJ whole genome shotgun (WGS) entry which is preliminary data.</text>
</comment>
<protein>
    <submittedName>
        <fullName evidence="1">Uncharacterized protein</fullName>
    </submittedName>
</protein>
<sequence length="39" mass="4521">MDKVVDVVAEFLCSSWLIFCFSVSIKQNCHEEVRVMLSK</sequence>
<proteinExistence type="predicted"/>
<dbReference type="Proteomes" id="UP000004319">
    <property type="component" value="Unassembled WGS sequence"/>
</dbReference>
<dbReference type="AlphaFoldDB" id="F7VI75"/>
<evidence type="ECO:0000313" key="2">
    <source>
        <dbReference type="Proteomes" id="UP000004319"/>
    </source>
</evidence>
<organism evidence="1 2">
    <name type="scientific">Acetobacter tropicalis NBRC 101654</name>
    <dbReference type="NCBI Taxonomy" id="749388"/>
    <lineage>
        <taxon>Bacteria</taxon>
        <taxon>Pseudomonadati</taxon>
        <taxon>Pseudomonadota</taxon>
        <taxon>Alphaproteobacteria</taxon>
        <taxon>Acetobacterales</taxon>
        <taxon>Acetobacteraceae</taxon>
        <taxon>Acetobacter</taxon>
    </lineage>
</organism>
<dbReference type="EMBL" id="BABS01000161">
    <property type="protein sequence ID" value="GAA10070.1"/>
    <property type="molecule type" value="Genomic_DNA"/>
</dbReference>
<reference evidence="1 2" key="1">
    <citation type="journal article" date="2011" name="Biochem. Biophys. Res. Commun.">
        <title>Increased number of Arginine-based salt bridges contributes to the thermotolerance of thermotolerant acetic acid bacteria, Acetobacter tropicalis SKU1100.</title>
        <authorList>
            <person name="Matsutani M."/>
            <person name="Hirakawa H."/>
            <person name="Nishikura M."/>
            <person name="Soemphol W."/>
            <person name="Ali I.A.I."/>
            <person name="Yakushi T."/>
            <person name="Matsushita K."/>
        </authorList>
    </citation>
    <scope>NUCLEOTIDE SEQUENCE [LARGE SCALE GENOMIC DNA]</scope>
    <source>
        <strain evidence="1 2">NBRC 101654</strain>
    </source>
</reference>